<dbReference type="Proteomes" id="UP000290106">
    <property type="component" value="Unassembled WGS sequence"/>
</dbReference>
<dbReference type="PANTHER" id="PTHR47245">
    <property type="entry name" value="PEPTIDYLPROLYL ISOMERASE"/>
    <property type="match status" value="1"/>
</dbReference>
<dbReference type="PANTHER" id="PTHR47245:SF2">
    <property type="entry name" value="PEPTIDYL-PROLYL CIS-TRANS ISOMERASE HP_0175-RELATED"/>
    <property type="match status" value="1"/>
</dbReference>
<keyword evidence="1" id="KW-0697">Rotamase</keyword>
<protein>
    <submittedName>
        <fullName evidence="3">Peptidylprolyl isomerase</fullName>
    </submittedName>
</protein>
<sequence length="246" mass="27482">MAQNVLAVVAGHEITEEELQAFIGHLPKEQQAYAANPQFKEHCKEQLITFHALAKCGEDEKLEETEEFKKGMESARQDILVQMVLKETIESVSVSDDEVKDYFEQNKAQFVKGATVSAKHILTDSEEKCAAILETIVNGEKTFEEAARESSTCPSGAQGGDLGEFGKGQMVKEFEDAAFNAEPGHVVGPVKTQFGYHLIKVEKKNEAKEAGFDEVKDPIRTELLKRKQDQAYLAKVKELKEKYVQK</sequence>
<dbReference type="Gene3D" id="3.10.50.40">
    <property type="match status" value="1"/>
</dbReference>
<comment type="caution">
    <text evidence="3">The sequence shown here is derived from an EMBL/GenBank/DDBJ whole genome shotgun (WGS) entry which is preliminary data.</text>
</comment>
<dbReference type="InterPro" id="IPR023058">
    <property type="entry name" value="PPIase_PpiC_CS"/>
</dbReference>
<dbReference type="Gene3D" id="1.10.8.1040">
    <property type="match status" value="1"/>
</dbReference>
<evidence type="ECO:0000313" key="4">
    <source>
        <dbReference type="Proteomes" id="UP000290106"/>
    </source>
</evidence>
<evidence type="ECO:0000259" key="2">
    <source>
        <dbReference type="PROSITE" id="PS50198"/>
    </source>
</evidence>
<dbReference type="GO" id="GO:0003755">
    <property type="term" value="F:peptidyl-prolyl cis-trans isomerase activity"/>
    <property type="evidence" value="ECO:0007669"/>
    <property type="project" value="UniProtKB-KW"/>
</dbReference>
<dbReference type="InterPro" id="IPR050245">
    <property type="entry name" value="PrsA_foldase"/>
</dbReference>
<dbReference type="SUPFAM" id="SSF54534">
    <property type="entry name" value="FKBP-like"/>
    <property type="match status" value="1"/>
</dbReference>
<dbReference type="PROSITE" id="PS50198">
    <property type="entry name" value="PPIC_PPIASE_2"/>
    <property type="match status" value="1"/>
</dbReference>
<evidence type="ECO:0000313" key="3">
    <source>
        <dbReference type="EMBL" id="RXS76713.1"/>
    </source>
</evidence>
<feature type="domain" description="PpiC" evidence="2">
    <location>
        <begin position="113"/>
        <end position="203"/>
    </location>
</feature>
<dbReference type="InterPro" id="IPR046357">
    <property type="entry name" value="PPIase_dom_sf"/>
</dbReference>
<dbReference type="PROSITE" id="PS01096">
    <property type="entry name" value="PPIC_PPIASE_1"/>
    <property type="match status" value="1"/>
</dbReference>
<gene>
    <name evidence="3" type="ORF">ETP43_09135</name>
</gene>
<name>A0A4Q1RLS9_9FIRM</name>
<dbReference type="EMBL" id="SDKC01000001">
    <property type="protein sequence ID" value="RXS76713.1"/>
    <property type="molecule type" value="Genomic_DNA"/>
</dbReference>
<proteinExistence type="predicted"/>
<accession>A0A4Q1RLS9</accession>
<keyword evidence="4" id="KW-1185">Reference proteome</keyword>
<dbReference type="Pfam" id="PF00639">
    <property type="entry name" value="Rotamase"/>
    <property type="match status" value="1"/>
</dbReference>
<evidence type="ECO:0000256" key="1">
    <source>
        <dbReference type="PROSITE-ProRule" id="PRU00278"/>
    </source>
</evidence>
<reference evidence="3 4" key="1">
    <citation type="submission" date="2019-01" db="EMBL/GenBank/DDBJ databases">
        <title>Blautia sp. nov. KGMB01111 isolated human feces.</title>
        <authorList>
            <person name="Park J.-E."/>
            <person name="Kim J.-S."/>
            <person name="Park S.-H."/>
        </authorList>
    </citation>
    <scope>NUCLEOTIDE SEQUENCE [LARGE SCALE GENOMIC DNA]</scope>
    <source>
        <strain evidence="3 4">KGMB01111</strain>
    </source>
</reference>
<dbReference type="RefSeq" id="WP_022399910.1">
    <property type="nucleotide sequence ID" value="NZ_JBGKFY010000002.1"/>
</dbReference>
<dbReference type="SUPFAM" id="SSF109998">
    <property type="entry name" value="Triger factor/SurA peptide-binding domain-like"/>
    <property type="match status" value="1"/>
</dbReference>
<dbReference type="InterPro" id="IPR027304">
    <property type="entry name" value="Trigger_fact/SurA_dom_sf"/>
</dbReference>
<keyword evidence="1 3" id="KW-0413">Isomerase</keyword>
<dbReference type="InterPro" id="IPR000297">
    <property type="entry name" value="PPIase_PpiC"/>
</dbReference>
<dbReference type="OrthoDB" id="14196at2"/>
<organism evidence="3 4">
    <name type="scientific">Blautia faecicola</name>
    <dbReference type="NCBI Taxonomy" id="2509240"/>
    <lineage>
        <taxon>Bacteria</taxon>
        <taxon>Bacillati</taxon>
        <taxon>Bacillota</taxon>
        <taxon>Clostridia</taxon>
        <taxon>Lachnospirales</taxon>
        <taxon>Lachnospiraceae</taxon>
        <taxon>Blautia</taxon>
    </lineage>
</organism>
<dbReference type="AlphaFoldDB" id="A0A4Q1RLS9"/>